<reference evidence="2 3" key="1">
    <citation type="journal article" date="2019" name="Sci. Data">
        <title>Hybrid genome assembly and annotation of Danionella translucida.</title>
        <authorList>
            <person name="Kadobianskyi M."/>
            <person name="Schulze L."/>
            <person name="Schuelke M."/>
            <person name="Judkewitz B."/>
        </authorList>
    </citation>
    <scope>NUCLEOTIDE SEQUENCE [LARGE SCALE GENOMIC DNA]</scope>
    <source>
        <strain evidence="2 3">Bolton</strain>
    </source>
</reference>
<comment type="caution">
    <text evidence="2">The sequence shown here is derived from an EMBL/GenBank/DDBJ whole genome shotgun (WGS) entry which is preliminary data.</text>
</comment>
<keyword evidence="3" id="KW-1185">Reference proteome</keyword>
<dbReference type="Proteomes" id="UP000316079">
    <property type="component" value="Unassembled WGS sequence"/>
</dbReference>
<organism evidence="2 3">
    <name type="scientific">Danionella cerebrum</name>
    <dbReference type="NCBI Taxonomy" id="2873325"/>
    <lineage>
        <taxon>Eukaryota</taxon>
        <taxon>Metazoa</taxon>
        <taxon>Chordata</taxon>
        <taxon>Craniata</taxon>
        <taxon>Vertebrata</taxon>
        <taxon>Euteleostomi</taxon>
        <taxon>Actinopterygii</taxon>
        <taxon>Neopterygii</taxon>
        <taxon>Teleostei</taxon>
        <taxon>Ostariophysi</taxon>
        <taxon>Cypriniformes</taxon>
        <taxon>Danionidae</taxon>
        <taxon>Danioninae</taxon>
        <taxon>Danionella</taxon>
    </lineage>
</organism>
<dbReference type="PANTHER" id="PTHR21512:SF5">
    <property type="entry name" value="TRAFFICKING PROTEIN PARTICLE COMPLEX SUBUNIT 9"/>
    <property type="match status" value="1"/>
</dbReference>
<gene>
    <name evidence="2" type="ORF">DNTS_032709</name>
</gene>
<dbReference type="GO" id="GO:0005802">
    <property type="term" value="C:trans-Golgi network"/>
    <property type="evidence" value="ECO:0007669"/>
    <property type="project" value="TreeGrafter"/>
</dbReference>
<dbReference type="PANTHER" id="PTHR21512">
    <property type="entry name" value="TRAFFICKING PROTEIN PARTICLE COMPLEX SUBUNIT 9"/>
    <property type="match status" value="1"/>
</dbReference>
<accession>A0A553Q7N3</accession>
<dbReference type="EMBL" id="SRMA01026255">
    <property type="protein sequence ID" value="TRY85943.1"/>
    <property type="molecule type" value="Genomic_DNA"/>
</dbReference>
<evidence type="ECO:0000256" key="1">
    <source>
        <dbReference type="SAM" id="MobiDB-lite"/>
    </source>
</evidence>
<dbReference type="InterPro" id="IPR013935">
    <property type="entry name" value="Trs120_TRAPPC9"/>
</dbReference>
<feature type="region of interest" description="Disordered" evidence="1">
    <location>
        <begin position="420"/>
        <end position="451"/>
    </location>
</feature>
<sequence>MQGRNPLIGNFQWVQGDVCEVQLMVYNPMPFELRVENMTPLSVLLLPPIHLIPISRSSLIPYLVSAPSLTPPHLSWMDGWMDADLWMPRGSVCAGYQTCVFGVSSDCLLDTLSGVKSSSCTLEVVPALPRLQLCTSLPRSAHLSSEELSTSVSLQLFNGETQQLIITLENIGTEPLNTLELTSSTKLVFQAAYRKMNSYTVPQSQLDPEKAAQNLTMNLTEQNAEDIKVKLQRWLKADIKHPSLSDHPSGMNLSQALCLVVVRAAPLAVCVLEKLFGEFLRWELQDALDQLPLKPGQSVSIPVSIQAKLDFSGQESLLCDLNDVLHFHTCFLVKLLTESKLSAVVADAGLFKGHTSDWLNSNVEHPALSGYLKEATADTKTGRLCLGVVFDPENRQRACVHGISVTGLPVSSPLRQVLKPRPENKAAGNDASKNEYNHVKVSTPRAGSAAD</sequence>
<proteinExistence type="predicted"/>
<evidence type="ECO:0000313" key="2">
    <source>
        <dbReference type="EMBL" id="TRY85943.1"/>
    </source>
</evidence>
<protein>
    <submittedName>
        <fullName evidence="2">Uncharacterized protein</fullName>
    </submittedName>
</protein>
<name>A0A553Q7N3_9TELE</name>
<dbReference type="AlphaFoldDB" id="A0A553Q7N3"/>
<dbReference type="STRING" id="623744.A0A553Q7N3"/>
<dbReference type="OrthoDB" id="27962at2759"/>
<evidence type="ECO:0000313" key="3">
    <source>
        <dbReference type="Proteomes" id="UP000316079"/>
    </source>
</evidence>